<dbReference type="GeneID" id="93717836"/>
<dbReference type="InterPro" id="IPR057326">
    <property type="entry name" value="KR_dom"/>
</dbReference>
<dbReference type="EMBL" id="JAOZYT010000001">
    <property type="protein sequence ID" value="MCW0522766.1"/>
    <property type="molecule type" value="Genomic_DNA"/>
</dbReference>
<dbReference type="AlphaFoldDB" id="A0AAP3AJA1"/>
<dbReference type="InterPro" id="IPR036291">
    <property type="entry name" value="NAD(P)-bd_dom_sf"/>
</dbReference>
<comment type="similarity">
    <text evidence="1">Belongs to the short-chain dehydrogenases/reductases (SDR) family.</text>
</comment>
<dbReference type="Gene3D" id="3.40.50.720">
    <property type="entry name" value="NAD(P)-binding Rossmann-like Domain"/>
    <property type="match status" value="1"/>
</dbReference>
<dbReference type="SMART" id="SM00822">
    <property type="entry name" value="PKS_KR"/>
    <property type="match status" value="1"/>
</dbReference>
<dbReference type="RefSeq" id="WP_013446887.1">
    <property type="nucleotide sequence ID" value="NZ_CP029760.1"/>
</dbReference>
<evidence type="ECO:0000313" key="3">
    <source>
        <dbReference type="EMBL" id="MCW0522766.1"/>
    </source>
</evidence>
<feature type="domain" description="Ketoreductase" evidence="2">
    <location>
        <begin position="4"/>
        <end position="173"/>
    </location>
</feature>
<gene>
    <name evidence="3" type="ORF">OKE68_00340</name>
</gene>
<dbReference type="InterPro" id="IPR020904">
    <property type="entry name" value="Sc_DH/Rdtase_CS"/>
</dbReference>
<dbReference type="CDD" id="cd05233">
    <property type="entry name" value="SDR_c"/>
    <property type="match status" value="1"/>
</dbReference>
<comment type="caution">
    <text evidence="3">The sequence shown here is derived from an EMBL/GenBank/DDBJ whole genome shotgun (WGS) entry which is preliminary data.</text>
</comment>
<evidence type="ECO:0000313" key="4">
    <source>
        <dbReference type="Proteomes" id="UP001207440"/>
    </source>
</evidence>
<reference evidence="3" key="1">
    <citation type="submission" date="2022-10" db="EMBL/GenBank/DDBJ databases">
        <title>Sifting through the core-genome to identify putative cross-protective antigens against Riemerella anatipestifer.</title>
        <authorList>
            <person name="Zheng X."/>
            <person name="Zhang W."/>
        </authorList>
    </citation>
    <scope>NUCLEOTIDE SEQUENCE</scope>
    <source>
        <strain evidence="3">ZWRA178</strain>
    </source>
</reference>
<proteinExistence type="inferred from homology"/>
<dbReference type="PROSITE" id="PS00061">
    <property type="entry name" value="ADH_SHORT"/>
    <property type="match status" value="1"/>
</dbReference>
<accession>A0AAP3AJA1</accession>
<dbReference type="SUPFAM" id="SSF51735">
    <property type="entry name" value="NAD(P)-binding Rossmann-fold domains"/>
    <property type="match status" value="1"/>
</dbReference>
<sequence>MKLKKILIVGASSGIGKATAITLASQGFQLVLMSRNVEKLTEVSQQCSGDGHQVFSVDVTDEEALYNAIAESLQDGIPYDGFVYSAGMEATIPSKLIKKEYLERVLSVNSIPAVLISKCLLKKNYLSSQGASFVLVSSVMGHLGQTAKTAYCMSKHALSGISKALSLELAPKNIRVNCVLPGMVKTDMSIKILESISQENIQKIESMHPLGLGQPEDVANTIKFLLSEDSKWITGVDIPVDGGYSAQ</sequence>
<name>A0AAP3AJA1_RIEAN</name>
<dbReference type="Pfam" id="PF13561">
    <property type="entry name" value="adh_short_C2"/>
    <property type="match status" value="1"/>
</dbReference>
<evidence type="ECO:0000259" key="2">
    <source>
        <dbReference type="SMART" id="SM00822"/>
    </source>
</evidence>
<protein>
    <submittedName>
        <fullName evidence="3">SDR family oxidoreductase</fullName>
    </submittedName>
</protein>
<dbReference type="PANTHER" id="PTHR43975:SF2">
    <property type="entry name" value="EG:BACR7A4.14 PROTEIN-RELATED"/>
    <property type="match status" value="1"/>
</dbReference>
<dbReference type="Proteomes" id="UP001207440">
    <property type="component" value="Unassembled WGS sequence"/>
</dbReference>
<dbReference type="InterPro" id="IPR002347">
    <property type="entry name" value="SDR_fam"/>
</dbReference>
<dbReference type="PANTHER" id="PTHR43975">
    <property type="entry name" value="ZGC:101858"/>
    <property type="match status" value="1"/>
</dbReference>
<organism evidence="3 4">
    <name type="scientific">Riemerella anatipestifer</name>
    <name type="common">Moraxella anatipestifer</name>
    <dbReference type="NCBI Taxonomy" id="34085"/>
    <lineage>
        <taxon>Bacteria</taxon>
        <taxon>Pseudomonadati</taxon>
        <taxon>Bacteroidota</taxon>
        <taxon>Flavobacteriia</taxon>
        <taxon>Flavobacteriales</taxon>
        <taxon>Weeksellaceae</taxon>
        <taxon>Riemerella</taxon>
    </lineage>
</organism>
<evidence type="ECO:0000256" key="1">
    <source>
        <dbReference type="ARBA" id="ARBA00006484"/>
    </source>
</evidence>
<dbReference type="PRINTS" id="PR00081">
    <property type="entry name" value="GDHRDH"/>
</dbReference>
<dbReference type="FunFam" id="3.40.50.720:FF:000084">
    <property type="entry name" value="Short-chain dehydrogenase reductase"/>
    <property type="match status" value="1"/>
</dbReference>